<name>A0A644X340_9ZZZZ</name>
<proteinExistence type="predicted"/>
<feature type="domain" description="TRNA-binding" evidence="3">
    <location>
        <begin position="18"/>
        <end position="121"/>
    </location>
</feature>
<sequence length="121" mass="13372">MLLFKSGKGSIGMATFDDFMKIDIRVGEVVRAEVFEKAKKPAYKLWVDFGEEIGTKQSSAQITQLYSAEELVGRQVLGVVNFPPRQVADFFSEVLVLGVYAEQGVVLIQPDQTVKKGDKLG</sequence>
<gene>
    <name evidence="4" type="primary">csaA_5</name>
    <name evidence="4" type="ORF">SDC9_56831</name>
</gene>
<dbReference type="InterPro" id="IPR012340">
    <property type="entry name" value="NA-bd_OB-fold"/>
</dbReference>
<dbReference type="CDD" id="cd02798">
    <property type="entry name" value="tRNA_bind_CsaA"/>
    <property type="match status" value="1"/>
</dbReference>
<dbReference type="NCBIfam" id="TIGR02222">
    <property type="entry name" value="chap_CsaA"/>
    <property type="match status" value="1"/>
</dbReference>
<accession>A0A644X340</accession>
<evidence type="ECO:0000259" key="3">
    <source>
        <dbReference type="PROSITE" id="PS50886"/>
    </source>
</evidence>
<protein>
    <submittedName>
        <fullName evidence="4">Putative chaperone CsaA</fullName>
    </submittedName>
</protein>
<comment type="caution">
    <text evidence="4">The sequence shown here is derived from an EMBL/GenBank/DDBJ whole genome shotgun (WGS) entry which is preliminary data.</text>
</comment>
<dbReference type="Pfam" id="PF01588">
    <property type="entry name" value="tRNA_bind"/>
    <property type="match status" value="1"/>
</dbReference>
<dbReference type="Gene3D" id="2.40.50.140">
    <property type="entry name" value="Nucleic acid-binding proteins"/>
    <property type="match status" value="1"/>
</dbReference>
<dbReference type="InterPro" id="IPR008231">
    <property type="entry name" value="CsaA"/>
</dbReference>
<dbReference type="AlphaFoldDB" id="A0A644X340"/>
<dbReference type="GO" id="GO:0000049">
    <property type="term" value="F:tRNA binding"/>
    <property type="evidence" value="ECO:0007669"/>
    <property type="project" value="UniProtKB-KW"/>
</dbReference>
<keyword evidence="1" id="KW-0820">tRNA-binding</keyword>
<dbReference type="NCBIfam" id="NF007495">
    <property type="entry name" value="PRK10089.1-4"/>
    <property type="match status" value="1"/>
</dbReference>
<reference evidence="4" key="1">
    <citation type="submission" date="2019-08" db="EMBL/GenBank/DDBJ databases">
        <authorList>
            <person name="Kucharzyk K."/>
            <person name="Murdoch R.W."/>
            <person name="Higgins S."/>
            <person name="Loffler F."/>
        </authorList>
    </citation>
    <scope>NUCLEOTIDE SEQUENCE</scope>
</reference>
<dbReference type="InterPro" id="IPR002547">
    <property type="entry name" value="tRNA-bd_dom"/>
</dbReference>
<dbReference type="PANTHER" id="PTHR11586">
    <property type="entry name" value="TRNA-AMINOACYLATION COFACTOR ARC1 FAMILY MEMBER"/>
    <property type="match status" value="1"/>
</dbReference>
<evidence type="ECO:0000256" key="2">
    <source>
        <dbReference type="ARBA" id="ARBA00022884"/>
    </source>
</evidence>
<dbReference type="InterPro" id="IPR051270">
    <property type="entry name" value="Tyrosine-tRNA_ligase_regulator"/>
</dbReference>
<dbReference type="SUPFAM" id="SSF50249">
    <property type="entry name" value="Nucleic acid-binding proteins"/>
    <property type="match status" value="1"/>
</dbReference>
<dbReference type="PROSITE" id="PS50886">
    <property type="entry name" value="TRBD"/>
    <property type="match status" value="1"/>
</dbReference>
<evidence type="ECO:0000256" key="1">
    <source>
        <dbReference type="ARBA" id="ARBA00022555"/>
    </source>
</evidence>
<dbReference type="PANTHER" id="PTHR11586:SF37">
    <property type="entry name" value="TRNA-BINDING DOMAIN-CONTAINING PROTEIN"/>
    <property type="match status" value="1"/>
</dbReference>
<dbReference type="NCBIfam" id="NF007494">
    <property type="entry name" value="PRK10089.1-3"/>
    <property type="match status" value="1"/>
</dbReference>
<evidence type="ECO:0000313" key="4">
    <source>
        <dbReference type="EMBL" id="MPM10499.1"/>
    </source>
</evidence>
<dbReference type="EMBL" id="VSSQ01001700">
    <property type="protein sequence ID" value="MPM10499.1"/>
    <property type="molecule type" value="Genomic_DNA"/>
</dbReference>
<keyword evidence="2" id="KW-0694">RNA-binding</keyword>
<organism evidence="4">
    <name type="scientific">bioreactor metagenome</name>
    <dbReference type="NCBI Taxonomy" id="1076179"/>
    <lineage>
        <taxon>unclassified sequences</taxon>
        <taxon>metagenomes</taxon>
        <taxon>ecological metagenomes</taxon>
    </lineage>
</organism>
<dbReference type="FunFam" id="2.40.50.140:FF:000165">
    <property type="entry name" value="Chaperone CsaA"/>
    <property type="match status" value="1"/>
</dbReference>